<comment type="caution">
    <text evidence="2">The sequence shown here is derived from an EMBL/GenBank/DDBJ whole genome shotgun (WGS) entry which is preliminary data.</text>
</comment>
<organism evidence="2 3">
    <name type="scientific">Variovorax boronicumulans</name>
    <dbReference type="NCBI Taxonomy" id="436515"/>
    <lineage>
        <taxon>Bacteria</taxon>
        <taxon>Pseudomonadati</taxon>
        <taxon>Pseudomonadota</taxon>
        <taxon>Betaproteobacteria</taxon>
        <taxon>Burkholderiales</taxon>
        <taxon>Comamonadaceae</taxon>
        <taxon>Variovorax</taxon>
    </lineage>
</organism>
<dbReference type="InterPro" id="IPR028049">
    <property type="entry name" value="Imm-NTF2"/>
</dbReference>
<proteinExistence type="predicted"/>
<dbReference type="Pfam" id="PF15655">
    <property type="entry name" value="Imm-NTF2"/>
    <property type="match status" value="1"/>
</dbReference>
<protein>
    <recommendedName>
        <fullName evidence="1">NTF2 fold immunity protein domain-containing protein</fullName>
    </recommendedName>
</protein>
<evidence type="ECO:0000259" key="1">
    <source>
        <dbReference type="Pfam" id="PF15655"/>
    </source>
</evidence>
<gene>
    <name evidence="2" type="ORF">J2W25_001779</name>
</gene>
<dbReference type="RefSeq" id="WP_307636350.1">
    <property type="nucleotide sequence ID" value="NZ_JAUSRR010000003.1"/>
</dbReference>
<accession>A0AAW8DTG2</accession>
<feature type="domain" description="NTF2 fold immunity protein" evidence="1">
    <location>
        <begin position="16"/>
        <end position="124"/>
    </location>
</feature>
<evidence type="ECO:0000313" key="2">
    <source>
        <dbReference type="EMBL" id="MDP9922758.1"/>
    </source>
</evidence>
<evidence type="ECO:0000313" key="3">
    <source>
        <dbReference type="Proteomes" id="UP001244295"/>
    </source>
</evidence>
<sequence length="139" mass="15722">MKSPLKGAEKNALASPEKLVESFIADYFEWNNAANTRFEEGDFVEAATLSEREYAEIVAMYCRPGHQNQSIACSSESNHALSFEKIASVDTSSERSVVRTQRSSGPEAIYEYHMVFINGRWFLESILYVDEDGKKHESL</sequence>
<dbReference type="EMBL" id="JAUSRR010000003">
    <property type="protein sequence ID" value="MDP9922758.1"/>
    <property type="molecule type" value="Genomic_DNA"/>
</dbReference>
<name>A0AAW8DTG2_9BURK</name>
<dbReference type="AlphaFoldDB" id="A0AAW8DTG2"/>
<reference evidence="2" key="1">
    <citation type="submission" date="2023-07" db="EMBL/GenBank/DDBJ databases">
        <title>Sorghum-associated microbial communities from plants grown in Nebraska, USA.</title>
        <authorList>
            <person name="Schachtman D."/>
        </authorList>
    </citation>
    <scope>NUCLEOTIDE SEQUENCE</scope>
    <source>
        <strain evidence="2">DS2795</strain>
    </source>
</reference>
<dbReference type="Proteomes" id="UP001244295">
    <property type="component" value="Unassembled WGS sequence"/>
</dbReference>